<protein>
    <submittedName>
        <fullName evidence="1">Uncharacterized protein</fullName>
    </submittedName>
</protein>
<dbReference type="EMBL" id="ML995483">
    <property type="protein sequence ID" value="KAF2143002.1"/>
    <property type="molecule type" value="Genomic_DNA"/>
</dbReference>
<dbReference type="AlphaFoldDB" id="A0A6A6BFS5"/>
<keyword evidence="2" id="KW-1185">Reference proteome</keyword>
<proteinExistence type="predicted"/>
<accession>A0A6A6BFS5</accession>
<gene>
    <name evidence="1" type="ORF">K452DRAFT_14136</name>
</gene>
<dbReference type="GeneID" id="54292905"/>
<evidence type="ECO:0000313" key="1">
    <source>
        <dbReference type="EMBL" id="KAF2143002.1"/>
    </source>
</evidence>
<evidence type="ECO:0000313" key="2">
    <source>
        <dbReference type="Proteomes" id="UP000799438"/>
    </source>
</evidence>
<sequence length="128" mass="14780">MTMTITVSGRKKRKRKRLLLRTRDREIERENHQKQETIRLHTHTHIHYASQPATYPSSINLPTRPSIHLSLCPSVQATKHASKLCHAVHPSRIPVHRSASRIYMHACSRSRAHASSSFLPFLIRHPTT</sequence>
<reference evidence="1" key="1">
    <citation type="journal article" date="2020" name="Stud. Mycol.">
        <title>101 Dothideomycetes genomes: a test case for predicting lifestyles and emergence of pathogens.</title>
        <authorList>
            <person name="Haridas S."/>
            <person name="Albert R."/>
            <person name="Binder M."/>
            <person name="Bloem J."/>
            <person name="Labutti K."/>
            <person name="Salamov A."/>
            <person name="Andreopoulos B."/>
            <person name="Baker S."/>
            <person name="Barry K."/>
            <person name="Bills G."/>
            <person name="Bluhm B."/>
            <person name="Cannon C."/>
            <person name="Castanera R."/>
            <person name="Culley D."/>
            <person name="Daum C."/>
            <person name="Ezra D."/>
            <person name="Gonzalez J."/>
            <person name="Henrissat B."/>
            <person name="Kuo A."/>
            <person name="Liang C."/>
            <person name="Lipzen A."/>
            <person name="Lutzoni F."/>
            <person name="Magnuson J."/>
            <person name="Mondo S."/>
            <person name="Nolan M."/>
            <person name="Ohm R."/>
            <person name="Pangilinan J."/>
            <person name="Park H.-J."/>
            <person name="Ramirez L."/>
            <person name="Alfaro M."/>
            <person name="Sun H."/>
            <person name="Tritt A."/>
            <person name="Yoshinaga Y."/>
            <person name="Zwiers L.-H."/>
            <person name="Turgeon B."/>
            <person name="Goodwin S."/>
            <person name="Spatafora J."/>
            <person name="Crous P."/>
            <person name="Grigoriev I."/>
        </authorList>
    </citation>
    <scope>NUCLEOTIDE SEQUENCE</scope>
    <source>
        <strain evidence="1">CBS 121167</strain>
    </source>
</reference>
<dbReference type="RefSeq" id="XP_033398714.1">
    <property type="nucleotide sequence ID" value="XM_033535411.1"/>
</dbReference>
<organism evidence="1 2">
    <name type="scientific">Aplosporella prunicola CBS 121167</name>
    <dbReference type="NCBI Taxonomy" id="1176127"/>
    <lineage>
        <taxon>Eukaryota</taxon>
        <taxon>Fungi</taxon>
        <taxon>Dikarya</taxon>
        <taxon>Ascomycota</taxon>
        <taxon>Pezizomycotina</taxon>
        <taxon>Dothideomycetes</taxon>
        <taxon>Dothideomycetes incertae sedis</taxon>
        <taxon>Botryosphaeriales</taxon>
        <taxon>Aplosporellaceae</taxon>
        <taxon>Aplosporella</taxon>
    </lineage>
</organism>
<name>A0A6A6BFS5_9PEZI</name>
<dbReference type="Proteomes" id="UP000799438">
    <property type="component" value="Unassembled WGS sequence"/>
</dbReference>